<dbReference type="Proteomes" id="UP000578112">
    <property type="component" value="Unassembled WGS sequence"/>
</dbReference>
<gene>
    <name evidence="2" type="ORF">BJ971_007804</name>
</gene>
<dbReference type="Pfam" id="PF04073">
    <property type="entry name" value="tRNA_edit"/>
    <property type="match status" value="1"/>
</dbReference>
<name>A0A7W7I6F1_9ACTN</name>
<dbReference type="InterPro" id="IPR036754">
    <property type="entry name" value="YbaK/aa-tRNA-synt-asso_dom_sf"/>
</dbReference>
<dbReference type="Gene3D" id="3.90.960.10">
    <property type="entry name" value="YbaK/aminoacyl-tRNA synthetase-associated domain"/>
    <property type="match status" value="1"/>
</dbReference>
<sequence length="187" mass="19375">MLGTLKLEPATSRPDLLAAPVTAALEAWPTPALTDRDQVMVAPIDPGLADTAAFCDAYGVRLEESANCVIVAGRRGEVTRYAACVILATTRADVNGIVRRLLDSRKASFAPMDDAVRLTGMEYGGITPIGVPSSWPVLVDARVVATPHVIIGSGVRHSKIAIPGAALAALPGAEVIEGLAREVGAEA</sequence>
<proteinExistence type="predicted"/>
<evidence type="ECO:0000313" key="3">
    <source>
        <dbReference type="Proteomes" id="UP000578112"/>
    </source>
</evidence>
<dbReference type="AlphaFoldDB" id="A0A7W7I6F1"/>
<protein>
    <submittedName>
        <fullName evidence="2">Prolyl-tRNA editing enzyme YbaK/EbsC (Cys-tRNA(Pro) deacylase)</fullName>
    </submittedName>
</protein>
<keyword evidence="3" id="KW-1185">Reference proteome</keyword>
<organism evidence="2 3">
    <name type="scientific">Actinoplanes digitatis</name>
    <dbReference type="NCBI Taxonomy" id="1868"/>
    <lineage>
        <taxon>Bacteria</taxon>
        <taxon>Bacillati</taxon>
        <taxon>Actinomycetota</taxon>
        <taxon>Actinomycetes</taxon>
        <taxon>Micromonosporales</taxon>
        <taxon>Micromonosporaceae</taxon>
        <taxon>Actinoplanes</taxon>
    </lineage>
</organism>
<dbReference type="EMBL" id="JACHNH010000001">
    <property type="protein sequence ID" value="MBB4767248.1"/>
    <property type="molecule type" value="Genomic_DNA"/>
</dbReference>
<comment type="caution">
    <text evidence="2">The sequence shown here is derived from an EMBL/GenBank/DDBJ whole genome shotgun (WGS) entry which is preliminary data.</text>
</comment>
<feature type="domain" description="YbaK/aminoacyl-tRNA synthetase-associated" evidence="1">
    <location>
        <begin position="46"/>
        <end position="168"/>
    </location>
</feature>
<dbReference type="InterPro" id="IPR007214">
    <property type="entry name" value="YbaK/aa-tRNA-synth-assoc-dom"/>
</dbReference>
<evidence type="ECO:0000259" key="1">
    <source>
        <dbReference type="Pfam" id="PF04073"/>
    </source>
</evidence>
<reference evidence="2 3" key="1">
    <citation type="submission" date="2020-08" db="EMBL/GenBank/DDBJ databases">
        <title>Sequencing the genomes of 1000 actinobacteria strains.</title>
        <authorList>
            <person name="Klenk H.-P."/>
        </authorList>
    </citation>
    <scope>NUCLEOTIDE SEQUENCE [LARGE SCALE GENOMIC DNA]</scope>
    <source>
        <strain evidence="2 3">DSM 43149</strain>
    </source>
</reference>
<accession>A0A7W7I6F1</accession>
<dbReference type="SUPFAM" id="SSF55826">
    <property type="entry name" value="YbaK/ProRS associated domain"/>
    <property type="match status" value="1"/>
</dbReference>
<dbReference type="GO" id="GO:0002161">
    <property type="term" value="F:aminoacyl-tRNA deacylase activity"/>
    <property type="evidence" value="ECO:0007669"/>
    <property type="project" value="InterPro"/>
</dbReference>
<evidence type="ECO:0000313" key="2">
    <source>
        <dbReference type="EMBL" id="MBB4767248.1"/>
    </source>
</evidence>